<name>A0A829Y672_9GAMM</name>
<dbReference type="InterPro" id="IPR010982">
    <property type="entry name" value="Lambda_DNA-bd_dom_sf"/>
</dbReference>
<evidence type="ECO:0000259" key="1">
    <source>
        <dbReference type="PROSITE" id="PS50943"/>
    </source>
</evidence>
<evidence type="ECO:0000313" key="2">
    <source>
        <dbReference type="EMBL" id="GFE78122.1"/>
    </source>
</evidence>
<protein>
    <recommendedName>
        <fullName evidence="1">HTH cro/C1-type domain-containing protein</fullName>
    </recommendedName>
</protein>
<comment type="caution">
    <text evidence="2">The sequence shown here is derived from an EMBL/GenBank/DDBJ whole genome shotgun (WGS) entry which is preliminary data.</text>
</comment>
<organism evidence="2 3">
    <name type="scientific">Steroidobacter agaridevorans</name>
    <dbReference type="NCBI Taxonomy" id="2695856"/>
    <lineage>
        <taxon>Bacteria</taxon>
        <taxon>Pseudomonadati</taxon>
        <taxon>Pseudomonadota</taxon>
        <taxon>Gammaproteobacteria</taxon>
        <taxon>Steroidobacterales</taxon>
        <taxon>Steroidobacteraceae</taxon>
        <taxon>Steroidobacter</taxon>
    </lineage>
</organism>
<dbReference type="Proteomes" id="UP000445000">
    <property type="component" value="Unassembled WGS sequence"/>
</dbReference>
<dbReference type="InterPro" id="IPR001387">
    <property type="entry name" value="Cro/C1-type_HTH"/>
</dbReference>
<feature type="domain" description="HTH cro/C1-type" evidence="1">
    <location>
        <begin position="42"/>
        <end position="87"/>
    </location>
</feature>
<sequence>MSRKAKNSKGTTNALVDLGFEDAAELSAKAVLAMKLNGLIDQRNLSQTEAAAIIGMSQPKVSQVRRYKLQNISLERLMQALVSLDQHVQIVVQPARRAQAAGITVAA</sequence>
<proteinExistence type="predicted"/>
<dbReference type="GO" id="GO:0003677">
    <property type="term" value="F:DNA binding"/>
    <property type="evidence" value="ECO:0007669"/>
    <property type="project" value="InterPro"/>
</dbReference>
<dbReference type="SUPFAM" id="SSF47413">
    <property type="entry name" value="lambda repressor-like DNA-binding domains"/>
    <property type="match status" value="1"/>
</dbReference>
<dbReference type="RefSeq" id="WP_161810057.1">
    <property type="nucleotide sequence ID" value="NZ_BLJN01000001.1"/>
</dbReference>
<gene>
    <name evidence="2" type="ORF">GCM10011487_01220</name>
</gene>
<dbReference type="Pfam" id="PF13744">
    <property type="entry name" value="HTH_37"/>
    <property type="match status" value="1"/>
</dbReference>
<keyword evidence="3" id="KW-1185">Reference proteome</keyword>
<reference evidence="3" key="1">
    <citation type="submission" date="2020-01" db="EMBL/GenBank/DDBJ databases">
        <title>'Steroidobacter agaridevorans' sp. nov., agar-degrading bacteria isolated from rhizosphere soils.</title>
        <authorList>
            <person name="Ikenaga M."/>
            <person name="Kataoka M."/>
            <person name="Murouchi A."/>
            <person name="Katsuragi S."/>
            <person name="Sakai M."/>
        </authorList>
    </citation>
    <scope>NUCLEOTIDE SEQUENCE [LARGE SCALE GENOMIC DNA]</scope>
    <source>
        <strain evidence="3">YU21-B</strain>
    </source>
</reference>
<accession>A0A829Y672</accession>
<evidence type="ECO:0000313" key="3">
    <source>
        <dbReference type="Proteomes" id="UP000445000"/>
    </source>
</evidence>
<dbReference type="EMBL" id="BLJN01000001">
    <property type="protein sequence ID" value="GFE78122.1"/>
    <property type="molecule type" value="Genomic_DNA"/>
</dbReference>
<dbReference type="AlphaFoldDB" id="A0A829Y672"/>
<dbReference type="InterPro" id="IPR039554">
    <property type="entry name" value="HigA2-like_HTH"/>
</dbReference>
<dbReference type="PROSITE" id="PS50943">
    <property type="entry name" value="HTH_CROC1"/>
    <property type="match status" value="1"/>
</dbReference>
<dbReference type="Gene3D" id="1.10.260.40">
    <property type="entry name" value="lambda repressor-like DNA-binding domains"/>
    <property type="match status" value="1"/>
</dbReference>